<dbReference type="OrthoDB" id="7626446at2"/>
<evidence type="ECO:0000313" key="4">
    <source>
        <dbReference type="EMBL" id="TKD51849.1"/>
    </source>
</evidence>
<dbReference type="InterPro" id="IPR026881">
    <property type="entry name" value="WYL_dom"/>
</dbReference>
<feature type="compositionally biased region" description="Basic and acidic residues" evidence="1">
    <location>
        <begin position="353"/>
        <end position="362"/>
    </location>
</feature>
<reference evidence="4 5" key="1">
    <citation type="submission" date="2019-04" db="EMBL/GenBank/DDBJ databases">
        <authorList>
            <person name="Yang Y."/>
            <person name="Wei D."/>
        </authorList>
    </citation>
    <scope>NUCLEOTIDE SEQUENCE [LARGE SCALE GENOMIC DNA]</scope>
    <source>
        <strain evidence="4 5">L-1-4w-11</strain>
    </source>
</reference>
<dbReference type="PANTHER" id="PTHR34580">
    <property type="match status" value="1"/>
</dbReference>
<sequence>MSDRMGKMSRMLALVHLLADAVEGLTLDEMAAALGVNRRTAERMRDVIAANFDLEERTDDRHKRFRIAGALRRAYTRPSATEVAALQAEVEARTAEQASRATLLASLLQKVKGALDDREKRRIEPDLDALVRLQRTRIVAGPLAPANPEALAQVQQAILTAQCLEFDYRADGASEPAWRRIVVYGLIHGPVTYVVGKLPAHDRPPVPFRLDRMTNVRAGEAVGCPPDDWDLDAWQQQSFGIWREADHDIVLRVAPASAAQARAWRFHPAQVIEADGDAFIVRFRAGGLREIAEHLFTWGGDVTIEAPEALRDVMRERLAAAAAALRPILSDEAPTSDYPDRSASSPDSLTPHIAREGHRSLS</sequence>
<dbReference type="Pfam" id="PF25583">
    <property type="entry name" value="WCX"/>
    <property type="match status" value="1"/>
</dbReference>
<proteinExistence type="predicted"/>
<feature type="domain" description="WYL" evidence="2">
    <location>
        <begin position="149"/>
        <end position="217"/>
    </location>
</feature>
<feature type="region of interest" description="Disordered" evidence="1">
    <location>
        <begin position="331"/>
        <end position="362"/>
    </location>
</feature>
<dbReference type="InterPro" id="IPR057727">
    <property type="entry name" value="WCX_dom"/>
</dbReference>
<accession>A0A4U1L4M0</accession>
<evidence type="ECO:0000313" key="5">
    <source>
        <dbReference type="Proteomes" id="UP000309138"/>
    </source>
</evidence>
<protein>
    <submittedName>
        <fullName evidence="4">WYL domain-containing protein</fullName>
    </submittedName>
</protein>
<dbReference type="EMBL" id="SWKR01000002">
    <property type="protein sequence ID" value="TKD51849.1"/>
    <property type="molecule type" value="Genomic_DNA"/>
</dbReference>
<dbReference type="Proteomes" id="UP000309138">
    <property type="component" value="Unassembled WGS sequence"/>
</dbReference>
<name>A0A4U1L4M0_9SPHN</name>
<evidence type="ECO:0000256" key="1">
    <source>
        <dbReference type="SAM" id="MobiDB-lite"/>
    </source>
</evidence>
<gene>
    <name evidence="4" type="ORF">FBR43_14655</name>
</gene>
<dbReference type="PROSITE" id="PS52050">
    <property type="entry name" value="WYL"/>
    <property type="match status" value="1"/>
</dbReference>
<comment type="caution">
    <text evidence="4">The sequence shown here is derived from an EMBL/GenBank/DDBJ whole genome shotgun (WGS) entry which is preliminary data.</text>
</comment>
<feature type="domain" description="WCX" evidence="3">
    <location>
        <begin position="247"/>
        <end position="322"/>
    </location>
</feature>
<organism evidence="4 5">
    <name type="scientific">Sphingomonas baiyangensis</name>
    <dbReference type="NCBI Taxonomy" id="2572576"/>
    <lineage>
        <taxon>Bacteria</taxon>
        <taxon>Pseudomonadati</taxon>
        <taxon>Pseudomonadota</taxon>
        <taxon>Alphaproteobacteria</taxon>
        <taxon>Sphingomonadales</taxon>
        <taxon>Sphingomonadaceae</taxon>
        <taxon>Sphingomonas</taxon>
    </lineage>
</organism>
<evidence type="ECO:0000259" key="3">
    <source>
        <dbReference type="Pfam" id="PF25583"/>
    </source>
</evidence>
<dbReference type="InterPro" id="IPR051534">
    <property type="entry name" value="CBASS_pafABC_assoc_protein"/>
</dbReference>
<keyword evidence="5" id="KW-1185">Reference proteome</keyword>
<evidence type="ECO:0000259" key="2">
    <source>
        <dbReference type="Pfam" id="PF13280"/>
    </source>
</evidence>
<dbReference type="PANTHER" id="PTHR34580:SF1">
    <property type="entry name" value="PROTEIN PAFC"/>
    <property type="match status" value="1"/>
</dbReference>
<dbReference type="AlphaFoldDB" id="A0A4U1L4M0"/>
<dbReference type="Pfam" id="PF13280">
    <property type="entry name" value="WYL"/>
    <property type="match status" value="1"/>
</dbReference>